<feature type="chain" id="PRO_5021799070" evidence="2">
    <location>
        <begin position="24"/>
        <end position="248"/>
    </location>
</feature>
<organism evidence="3 4">
    <name type="scientific">Eiseniibacteriota bacterium</name>
    <dbReference type="NCBI Taxonomy" id="2212470"/>
    <lineage>
        <taxon>Bacteria</taxon>
        <taxon>Candidatus Eiseniibacteriota</taxon>
    </lineage>
</organism>
<evidence type="ECO:0000313" key="3">
    <source>
        <dbReference type="EMBL" id="TMQ71016.1"/>
    </source>
</evidence>
<gene>
    <name evidence="3" type="ORF">E6K81_11195</name>
</gene>
<sequence>MTSTLRLSMAAALSLALAAPALAQSSGTSGQAQGQATGQAQMTTTPATATADADAQAQADFAAQTRAHKLIESVKQKGAKTSAEARAKTEAKLETAAMKCDEQEQSAGDAKVAARLAAEFKMTTEQIMAEKQTLGCSWGQLMIAHCLDANANTELTVAQLWQMHQDGTGWGQIAAGLGLKLGEAVSAVQAEGRVAAGLAKPDGKVAVIHGDGARAGASASVGANAGVHAGGAQVGAQSGIGVGLKIKP</sequence>
<evidence type="ECO:0000256" key="1">
    <source>
        <dbReference type="SAM" id="MobiDB-lite"/>
    </source>
</evidence>
<dbReference type="EMBL" id="VBPB01000191">
    <property type="protein sequence ID" value="TMQ71016.1"/>
    <property type="molecule type" value="Genomic_DNA"/>
</dbReference>
<accession>A0A538U543</accession>
<evidence type="ECO:0000313" key="4">
    <source>
        <dbReference type="Proteomes" id="UP000319771"/>
    </source>
</evidence>
<feature type="region of interest" description="Disordered" evidence="1">
    <location>
        <begin position="26"/>
        <end position="55"/>
    </location>
</feature>
<protein>
    <submittedName>
        <fullName evidence="3">Uncharacterized protein</fullName>
    </submittedName>
</protein>
<dbReference type="AlphaFoldDB" id="A0A538U543"/>
<feature type="signal peptide" evidence="2">
    <location>
        <begin position="1"/>
        <end position="23"/>
    </location>
</feature>
<dbReference type="Proteomes" id="UP000319771">
    <property type="component" value="Unassembled WGS sequence"/>
</dbReference>
<name>A0A538U543_UNCEI</name>
<reference evidence="3 4" key="1">
    <citation type="journal article" date="2019" name="Nat. Microbiol.">
        <title>Mediterranean grassland soil C-N compound turnover is dependent on rainfall and depth, and is mediated by genomically divergent microorganisms.</title>
        <authorList>
            <person name="Diamond S."/>
            <person name="Andeer P.F."/>
            <person name="Li Z."/>
            <person name="Crits-Christoph A."/>
            <person name="Burstein D."/>
            <person name="Anantharaman K."/>
            <person name="Lane K.R."/>
            <person name="Thomas B.C."/>
            <person name="Pan C."/>
            <person name="Northen T.R."/>
            <person name="Banfield J.F."/>
        </authorList>
    </citation>
    <scope>NUCLEOTIDE SEQUENCE [LARGE SCALE GENOMIC DNA]</scope>
    <source>
        <strain evidence="3">WS_11</strain>
    </source>
</reference>
<comment type="caution">
    <text evidence="3">The sequence shown here is derived from an EMBL/GenBank/DDBJ whole genome shotgun (WGS) entry which is preliminary data.</text>
</comment>
<keyword evidence="2" id="KW-0732">Signal</keyword>
<evidence type="ECO:0000256" key="2">
    <source>
        <dbReference type="SAM" id="SignalP"/>
    </source>
</evidence>
<proteinExistence type="predicted"/>